<dbReference type="GO" id="GO:0005886">
    <property type="term" value="C:plasma membrane"/>
    <property type="evidence" value="ECO:0007669"/>
    <property type="project" value="TreeGrafter"/>
</dbReference>
<dbReference type="OrthoDB" id="9807795at2"/>
<evidence type="ECO:0000313" key="9">
    <source>
        <dbReference type="EMBL" id="QEX19169.1"/>
    </source>
</evidence>
<keyword evidence="6 7" id="KW-0472">Membrane</keyword>
<dbReference type="PANTHER" id="PTHR48090:SF1">
    <property type="entry name" value="PROPHAGE BACTOPRENOL GLUCOSYL TRANSFERASE HOMOLOG"/>
    <property type="match status" value="1"/>
</dbReference>
<dbReference type="InterPro" id="IPR029044">
    <property type="entry name" value="Nucleotide-diphossugar_trans"/>
</dbReference>
<sequence>MSKSDPINLAVVVPFFNEGPGAAAFLDRLRDALAVVERSGAVAPGWRVICVNDGSGDDTLAVLLQARRLEPRIAVIDLSRNFGKEYALTAGLDHADADAVVVMDGDGQHPPEMMGAMIAAWQEGNDVVYMVREARDVRGLHRLLRHLFYRLFSLASRTKLPAEAGDFRLMDRHVIAAIRQLPERTRFLKGIYSWVGFRQTGLVYREDARMRGQSHWRLSRLIGFAMDAFTAFSTLPLRIWSWIGAAVAGLSLLYGAWRVVRAIFWGIDVPGFETIVVSITFLGGMQLLSLGVLGSYIGRIFEEVKARPLYIVRRCYGLSEDLPQAANETGPRVVWDEPAPQSSPVLFKGRS</sequence>
<keyword evidence="4 7" id="KW-0812">Transmembrane</keyword>
<evidence type="ECO:0000259" key="8">
    <source>
        <dbReference type="Pfam" id="PF00535"/>
    </source>
</evidence>
<keyword evidence="3 9" id="KW-0808">Transferase</keyword>
<name>A0A5J6MPB4_9PROT</name>
<evidence type="ECO:0000313" key="10">
    <source>
        <dbReference type="Proteomes" id="UP000326202"/>
    </source>
</evidence>
<dbReference type="EMBL" id="CP042906">
    <property type="protein sequence ID" value="QEX19169.1"/>
    <property type="molecule type" value="Genomic_DNA"/>
</dbReference>
<protein>
    <submittedName>
        <fullName evidence="9">Glycosyl transferase</fullName>
    </submittedName>
</protein>
<dbReference type="RefSeq" id="WP_151179257.1">
    <property type="nucleotide sequence ID" value="NZ_CP042906.1"/>
</dbReference>
<dbReference type="CDD" id="cd04187">
    <property type="entry name" value="DPM1_like_bac"/>
    <property type="match status" value="1"/>
</dbReference>
<keyword evidence="2" id="KW-0328">Glycosyltransferase</keyword>
<accession>A0A5J6MPB4</accession>
<dbReference type="Proteomes" id="UP000326202">
    <property type="component" value="Chromosome"/>
</dbReference>
<proteinExistence type="predicted"/>
<feature type="transmembrane region" description="Helical" evidence="7">
    <location>
        <begin position="239"/>
        <end position="257"/>
    </location>
</feature>
<dbReference type="SUPFAM" id="SSF53448">
    <property type="entry name" value="Nucleotide-diphospho-sugar transferases"/>
    <property type="match status" value="1"/>
</dbReference>
<reference evidence="9 10" key="1">
    <citation type="submission" date="2019-08" db="EMBL/GenBank/DDBJ databases">
        <title>Hyperibacter terrae gen. nov., sp. nov. and Hyperibacter viscosus sp. nov., two new members in the family Rhodospirillaceae isolated from the rhizosphere of Hypericum perforatum.</title>
        <authorList>
            <person name="Noviana Z."/>
        </authorList>
    </citation>
    <scope>NUCLEOTIDE SEQUENCE [LARGE SCALE GENOMIC DNA]</scope>
    <source>
        <strain evidence="9 10">R5913</strain>
    </source>
</reference>
<gene>
    <name evidence="9" type="ORF">FRZ44_44820</name>
</gene>
<dbReference type="GO" id="GO:0016757">
    <property type="term" value="F:glycosyltransferase activity"/>
    <property type="evidence" value="ECO:0007669"/>
    <property type="project" value="UniProtKB-KW"/>
</dbReference>
<evidence type="ECO:0000256" key="7">
    <source>
        <dbReference type="SAM" id="Phobius"/>
    </source>
</evidence>
<feature type="domain" description="Glycosyltransferase 2-like" evidence="8">
    <location>
        <begin position="11"/>
        <end position="175"/>
    </location>
</feature>
<dbReference type="Pfam" id="PF00535">
    <property type="entry name" value="Glycos_transf_2"/>
    <property type="match status" value="1"/>
</dbReference>
<feature type="transmembrane region" description="Helical" evidence="7">
    <location>
        <begin position="277"/>
        <end position="297"/>
    </location>
</feature>
<dbReference type="InterPro" id="IPR050256">
    <property type="entry name" value="Glycosyltransferase_2"/>
</dbReference>
<dbReference type="Gene3D" id="3.90.550.10">
    <property type="entry name" value="Spore Coat Polysaccharide Biosynthesis Protein SpsA, Chain A"/>
    <property type="match status" value="1"/>
</dbReference>
<evidence type="ECO:0000256" key="1">
    <source>
        <dbReference type="ARBA" id="ARBA00004141"/>
    </source>
</evidence>
<evidence type="ECO:0000256" key="6">
    <source>
        <dbReference type="ARBA" id="ARBA00023136"/>
    </source>
</evidence>
<keyword evidence="10" id="KW-1185">Reference proteome</keyword>
<dbReference type="PANTHER" id="PTHR48090">
    <property type="entry name" value="UNDECAPRENYL-PHOSPHATE 4-DEOXY-4-FORMAMIDO-L-ARABINOSE TRANSFERASE-RELATED"/>
    <property type="match status" value="1"/>
</dbReference>
<evidence type="ECO:0000256" key="3">
    <source>
        <dbReference type="ARBA" id="ARBA00022679"/>
    </source>
</evidence>
<evidence type="ECO:0000256" key="4">
    <source>
        <dbReference type="ARBA" id="ARBA00022692"/>
    </source>
</evidence>
<comment type="subcellular location">
    <subcellularLocation>
        <location evidence="1">Membrane</location>
        <topology evidence="1">Multi-pass membrane protein</topology>
    </subcellularLocation>
</comment>
<evidence type="ECO:0000256" key="2">
    <source>
        <dbReference type="ARBA" id="ARBA00022676"/>
    </source>
</evidence>
<evidence type="ECO:0000256" key="5">
    <source>
        <dbReference type="ARBA" id="ARBA00022989"/>
    </source>
</evidence>
<organism evidence="9 10">
    <name type="scientific">Hypericibacter terrae</name>
    <dbReference type="NCBI Taxonomy" id="2602015"/>
    <lineage>
        <taxon>Bacteria</taxon>
        <taxon>Pseudomonadati</taxon>
        <taxon>Pseudomonadota</taxon>
        <taxon>Alphaproteobacteria</taxon>
        <taxon>Rhodospirillales</taxon>
        <taxon>Dongiaceae</taxon>
        <taxon>Hypericibacter</taxon>
    </lineage>
</organism>
<dbReference type="InterPro" id="IPR001173">
    <property type="entry name" value="Glyco_trans_2-like"/>
</dbReference>
<dbReference type="KEGG" id="htq:FRZ44_44820"/>
<dbReference type="AlphaFoldDB" id="A0A5J6MPB4"/>
<keyword evidence="5 7" id="KW-1133">Transmembrane helix</keyword>